<evidence type="ECO:0000313" key="2">
    <source>
        <dbReference type="Proteomes" id="UP001243375"/>
    </source>
</evidence>
<accession>A0ACC2X904</accession>
<comment type="caution">
    <text evidence="1">The sequence shown here is derived from an EMBL/GenBank/DDBJ whole genome shotgun (WGS) entry which is preliminary data.</text>
</comment>
<gene>
    <name evidence="1" type="ORF">QFC22_003744</name>
</gene>
<protein>
    <submittedName>
        <fullName evidence="1">Uncharacterized protein</fullName>
    </submittedName>
</protein>
<reference evidence="1" key="1">
    <citation type="submission" date="2023-04" db="EMBL/GenBank/DDBJ databases">
        <title>Draft Genome sequencing of Naganishia species isolated from polar environments using Oxford Nanopore Technology.</title>
        <authorList>
            <person name="Leo P."/>
            <person name="Venkateswaran K."/>
        </authorList>
    </citation>
    <scope>NUCLEOTIDE SEQUENCE</scope>
    <source>
        <strain evidence="1">MNA-CCFEE 5425</strain>
    </source>
</reference>
<dbReference type="Proteomes" id="UP001243375">
    <property type="component" value="Unassembled WGS sequence"/>
</dbReference>
<proteinExistence type="predicted"/>
<keyword evidence="2" id="KW-1185">Reference proteome</keyword>
<evidence type="ECO:0000313" key="1">
    <source>
        <dbReference type="EMBL" id="KAJ9119252.1"/>
    </source>
</evidence>
<name>A0ACC2X904_9TREE</name>
<organism evidence="1 2">
    <name type="scientific">Naganishia vaughanmartiniae</name>
    <dbReference type="NCBI Taxonomy" id="1424756"/>
    <lineage>
        <taxon>Eukaryota</taxon>
        <taxon>Fungi</taxon>
        <taxon>Dikarya</taxon>
        <taxon>Basidiomycota</taxon>
        <taxon>Agaricomycotina</taxon>
        <taxon>Tremellomycetes</taxon>
        <taxon>Filobasidiales</taxon>
        <taxon>Filobasidiaceae</taxon>
        <taxon>Naganishia</taxon>
    </lineage>
</organism>
<dbReference type="EMBL" id="JASBWU010000009">
    <property type="protein sequence ID" value="KAJ9119252.1"/>
    <property type="molecule type" value="Genomic_DNA"/>
</dbReference>
<sequence>MPNVGGVKPLIPVLPPSPSLDMPFFSGGTTLHNNNNNNNDNGTSLERSYSNSQSSLTSGKTSTESSHTLVSVSSYTAAHPISMKQRKTPSPGPGSGQRGGGGRTPPAYPPPQESLPLPPTSGAGGGAGSAIVRSPSPLSEEIQPYHSSSSSSTSAAAAVQLQGLGLGPVHRSVAEGQHSVRSVSTPTPTLQHRVAPNPSTGRARQQPEVHVIASSFQTRDGDVSGGGSGAARPIHRDLPPIITTPAVPNYQDRVAGSQQQQLPPRSVSLSNPHRGQQVSGTSSSASGGASGRKLPAPPALELKALNNSYQRQFHSPQLLSPGMGMGMISPGFSPTNVVVDSLIEEMHDEEEHGKDRPTAGGEGDDGTPVRKTSILNRPRPRASSRSSSYRADPLSRTPTPQQATFSPGIHDPNLFANMQQHQQQDGQQHIATNPYYRPCIQLTDVIMHEGVQKALLPCLSIASFLALLSAFDKRWRRCISGEMVGKWIVREWSLNLGPDVVWPGLGVWEGFRECLAQLVQGGPSC</sequence>